<feature type="coiled-coil region" evidence="1">
    <location>
        <begin position="412"/>
        <end position="465"/>
    </location>
</feature>
<evidence type="ECO:0000313" key="5">
    <source>
        <dbReference type="Proteomes" id="UP000177067"/>
    </source>
</evidence>
<feature type="chain" id="PRO_5009525332" description="SCP domain-containing protein" evidence="2">
    <location>
        <begin position="28"/>
        <end position="485"/>
    </location>
</feature>
<organism evidence="4 5">
    <name type="scientific">Candidatus Magasanikbacteria bacterium RIFCSPHIGHO2_01_FULL_33_34</name>
    <dbReference type="NCBI Taxonomy" id="1798671"/>
    <lineage>
        <taxon>Bacteria</taxon>
        <taxon>Candidatus Magasanikiibacteriota</taxon>
    </lineage>
</organism>
<comment type="caution">
    <text evidence="4">The sequence shown here is derived from an EMBL/GenBank/DDBJ whole genome shotgun (WGS) entry which is preliminary data.</text>
</comment>
<feature type="domain" description="SCP" evidence="3">
    <location>
        <begin position="281"/>
        <end position="395"/>
    </location>
</feature>
<evidence type="ECO:0000313" key="4">
    <source>
        <dbReference type="EMBL" id="OGH58648.1"/>
    </source>
</evidence>
<dbReference type="PANTHER" id="PTHR31157:SF1">
    <property type="entry name" value="SCP DOMAIN-CONTAINING PROTEIN"/>
    <property type="match status" value="1"/>
</dbReference>
<dbReference type="Proteomes" id="UP000177067">
    <property type="component" value="Unassembled WGS sequence"/>
</dbReference>
<gene>
    <name evidence="4" type="ORF">A2725_03035</name>
</gene>
<reference evidence="4 5" key="1">
    <citation type="journal article" date="2016" name="Nat. Commun.">
        <title>Thousands of microbial genomes shed light on interconnected biogeochemical processes in an aquifer system.</title>
        <authorList>
            <person name="Anantharaman K."/>
            <person name="Brown C.T."/>
            <person name="Hug L.A."/>
            <person name="Sharon I."/>
            <person name="Castelle C.J."/>
            <person name="Probst A.J."/>
            <person name="Thomas B.C."/>
            <person name="Singh A."/>
            <person name="Wilkins M.J."/>
            <person name="Karaoz U."/>
            <person name="Brodie E.L."/>
            <person name="Williams K.H."/>
            <person name="Hubbard S.S."/>
            <person name="Banfield J.F."/>
        </authorList>
    </citation>
    <scope>NUCLEOTIDE SEQUENCE [LARGE SCALE GENOMIC DNA]</scope>
</reference>
<dbReference type="Pfam" id="PF00188">
    <property type="entry name" value="CAP"/>
    <property type="match status" value="1"/>
</dbReference>
<keyword evidence="2" id="KW-0732">Signal</keyword>
<dbReference type="SUPFAM" id="SSF55797">
    <property type="entry name" value="PR-1-like"/>
    <property type="match status" value="1"/>
</dbReference>
<dbReference type="InterPro" id="IPR035940">
    <property type="entry name" value="CAP_sf"/>
</dbReference>
<evidence type="ECO:0000256" key="2">
    <source>
        <dbReference type="SAM" id="SignalP"/>
    </source>
</evidence>
<proteinExistence type="predicted"/>
<dbReference type="PANTHER" id="PTHR31157">
    <property type="entry name" value="SCP DOMAIN-CONTAINING PROTEIN"/>
    <property type="match status" value="1"/>
</dbReference>
<feature type="signal peptide" evidence="2">
    <location>
        <begin position="1"/>
        <end position="27"/>
    </location>
</feature>
<evidence type="ECO:0000256" key="1">
    <source>
        <dbReference type="SAM" id="Coils"/>
    </source>
</evidence>
<sequence>MNNRKNIKYTSILIAFLLSIFITNNTAKTAVCPTLQSGNLFKVENNSAVYIIDANLNRLYFPNSEIFYTWFDDFSEVIEIPNTCVDNYPIPDTTPYGINYRPGSRLIKVKISPSVYVIEPNNTIRKITSEQIARDLYGDNWNSLVRDVSDAFWPNYKNKKADIIESKPHEGMIVKQKDRSDIYYVKDNGLKLINNPPDKDIRILDKNIFNTQIILNGTVEKDSLYENPPQKDTTILTSSGQISLTTPSNNETQIETQTDSTHNPLPAISSTITPEGLTNWVNYYRIKKGLPALTTNKTLTEMAQFKINDLYEKQYTGHTRADGTGGPGDLAEWHNYKYLVIGENIIFVDIPNYTDKQYVDAWLSSPGHAANIYRTSYTESGMAVGKVWYGSSIALNAVQEFGAPRSLCPYIDESLTAEVKNMESNLKILLDEINSLNDYSNQDELNSYNQKIKEYNTLLDNYNILADQYTIQANNFNTCLQNYKQ</sequence>
<name>A0A1F6LGR4_9BACT</name>
<evidence type="ECO:0000259" key="3">
    <source>
        <dbReference type="Pfam" id="PF00188"/>
    </source>
</evidence>
<protein>
    <recommendedName>
        <fullName evidence="3">SCP domain-containing protein</fullName>
    </recommendedName>
</protein>
<accession>A0A1F6LGR4</accession>
<dbReference type="EMBL" id="MFPS01000009">
    <property type="protein sequence ID" value="OGH58648.1"/>
    <property type="molecule type" value="Genomic_DNA"/>
</dbReference>
<dbReference type="CDD" id="cd05379">
    <property type="entry name" value="CAP_bacterial"/>
    <property type="match status" value="1"/>
</dbReference>
<dbReference type="Gene3D" id="3.40.33.10">
    <property type="entry name" value="CAP"/>
    <property type="match status" value="1"/>
</dbReference>
<keyword evidence="1" id="KW-0175">Coiled coil</keyword>
<dbReference type="InterPro" id="IPR014044">
    <property type="entry name" value="CAP_dom"/>
</dbReference>
<dbReference type="AlphaFoldDB" id="A0A1F6LGR4"/>